<dbReference type="InterPro" id="IPR025857">
    <property type="entry name" value="MacB_PCD"/>
</dbReference>
<feature type="transmembrane region" description="Helical" evidence="6">
    <location>
        <begin position="406"/>
        <end position="430"/>
    </location>
</feature>
<dbReference type="PANTHER" id="PTHR30572">
    <property type="entry name" value="MEMBRANE COMPONENT OF TRANSPORTER-RELATED"/>
    <property type="match status" value="1"/>
</dbReference>
<dbReference type="AlphaFoldDB" id="A0A150X980"/>
<dbReference type="GO" id="GO:0005886">
    <property type="term" value="C:plasma membrane"/>
    <property type="evidence" value="ECO:0007669"/>
    <property type="project" value="UniProtKB-SubCell"/>
</dbReference>
<keyword evidence="5 6" id="KW-0472">Membrane</keyword>
<evidence type="ECO:0000259" key="8">
    <source>
        <dbReference type="Pfam" id="PF12704"/>
    </source>
</evidence>
<feature type="domain" description="ABC3 transporter permease C-terminal" evidence="7">
    <location>
        <begin position="409"/>
        <end position="524"/>
    </location>
</feature>
<evidence type="ECO:0000256" key="2">
    <source>
        <dbReference type="ARBA" id="ARBA00022475"/>
    </source>
</evidence>
<keyword evidence="10" id="KW-1185">Reference proteome</keyword>
<feature type="transmembrane region" description="Helical" evidence="6">
    <location>
        <begin position="107"/>
        <end position="131"/>
    </location>
</feature>
<evidence type="ECO:0000256" key="3">
    <source>
        <dbReference type="ARBA" id="ARBA00022692"/>
    </source>
</evidence>
<evidence type="ECO:0000313" key="10">
    <source>
        <dbReference type="Proteomes" id="UP000075606"/>
    </source>
</evidence>
<keyword evidence="2" id="KW-1003">Cell membrane</keyword>
<evidence type="ECO:0000256" key="6">
    <source>
        <dbReference type="SAM" id="Phobius"/>
    </source>
</evidence>
<dbReference type="InterPro" id="IPR050250">
    <property type="entry name" value="Macrolide_Exporter_MacB"/>
</dbReference>
<dbReference type="GO" id="GO:0022857">
    <property type="term" value="F:transmembrane transporter activity"/>
    <property type="evidence" value="ECO:0007669"/>
    <property type="project" value="TreeGrafter"/>
</dbReference>
<feature type="transmembrane region" description="Helical" evidence="6">
    <location>
        <begin position="494"/>
        <end position="517"/>
    </location>
</feature>
<sequence length="531" mass="58648">MEAEFEPNGNITYVYISLSIAVFIVALAAVNFINLATARSTERAKEVGIRKVLGSEKKQLVSQFIIESVMVSVVSVTLGLLLVYFIISPFNNYLDKQIDIMSFATPLNIGLIIIFSFALGLIAGIYPAFVLSSFKPVVVLKGKLIKSKQGYWIRNGLVVFQFFISIVLICSTLIVGQQMRYLQNRNLGFDRTNLVTIQRAFAVQDMETFKNELSAIPGVSSVGITSAMPGNGFYYGASFRPQGSNESIALNCAVFDEDYIQTMNIEMASGRSFSREFQDTLSLILNESGARALGIQDDPIGKRIINVQGANNPQDIIYEVVGVIKDYNYKSLHTEITPMAIFSTEGAQGGNAGIMTLKVNPSQASNIVARAEEEFKQMAPNETFIYNYLDEELNELYETEKRSGDMFLVFSGIAIWIACIGLFGLATFMIGNRIKEIGVRKVLGASSQLVVWLLLKDFNKLIAISLLLAVPASVWVMGQWLGSFAYRIEMVDTWISFILGGALALVVAWLTVSYHSIRAAIANPVKNLRTE</sequence>
<protein>
    <recommendedName>
        <fullName evidence="11">ABC3 transporter permease protein domain-containing protein</fullName>
    </recommendedName>
</protein>
<evidence type="ECO:0000256" key="1">
    <source>
        <dbReference type="ARBA" id="ARBA00004651"/>
    </source>
</evidence>
<feature type="transmembrane region" description="Helical" evidence="6">
    <location>
        <begin position="64"/>
        <end position="87"/>
    </location>
</feature>
<feature type="transmembrane region" description="Helical" evidence="6">
    <location>
        <begin position="12"/>
        <end position="33"/>
    </location>
</feature>
<comment type="subcellular location">
    <subcellularLocation>
        <location evidence="1">Cell membrane</location>
        <topology evidence="1">Multi-pass membrane protein</topology>
    </subcellularLocation>
</comment>
<dbReference type="OrthoDB" id="5933722at2"/>
<dbReference type="Pfam" id="PF12704">
    <property type="entry name" value="MacB_PCD"/>
    <property type="match status" value="1"/>
</dbReference>
<reference evidence="9 10" key="1">
    <citation type="submission" date="2016-01" db="EMBL/GenBank/DDBJ databases">
        <title>Genome sequencing of Roseivirga spongicola UST030701-084.</title>
        <authorList>
            <person name="Selvaratnam C."/>
            <person name="Thevarajoo S."/>
            <person name="Goh K.M."/>
            <person name="Ee R."/>
            <person name="Chan K.-G."/>
            <person name="Chong C.S."/>
        </authorList>
    </citation>
    <scope>NUCLEOTIDE SEQUENCE [LARGE SCALE GENOMIC DNA]</scope>
    <source>
        <strain evidence="9 10">UST030701-084</strain>
    </source>
</reference>
<proteinExistence type="predicted"/>
<dbReference type="InterPro" id="IPR003838">
    <property type="entry name" value="ABC3_permease_C"/>
</dbReference>
<evidence type="ECO:0000313" key="9">
    <source>
        <dbReference type="EMBL" id="KYG75240.1"/>
    </source>
</evidence>
<evidence type="ECO:0000259" key="7">
    <source>
        <dbReference type="Pfam" id="PF02687"/>
    </source>
</evidence>
<comment type="caution">
    <text evidence="9">The sequence shown here is derived from an EMBL/GenBank/DDBJ whole genome shotgun (WGS) entry which is preliminary data.</text>
</comment>
<organism evidence="9 10">
    <name type="scientific">Roseivirga spongicola</name>
    <dbReference type="NCBI Taxonomy" id="333140"/>
    <lineage>
        <taxon>Bacteria</taxon>
        <taxon>Pseudomonadati</taxon>
        <taxon>Bacteroidota</taxon>
        <taxon>Cytophagia</taxon>
        <taxon>Cytophagales</taxon>
        <taxon>Roseivirgaceae</taxon>
        <taxon>Roseivirga</taxon>
    </lineage>
</organism>
<feature type="transmembrane region" description="Helical" evidence="6">
    <location>
        <begin position="152"/>
        <end position="175"/>
    </location>
</feature>
<feature type="domain" description="ABC3 transporter permease C-terminal" evidence="7">
    <location>
        <begin position="19"/>
        <end position="134"/>
    </location>
</feature>
<keyword evidence="3 6" id="KW-0812">Transmembrane</keyword>
<dbReference type="Pfam" id="PF02687">
    <property type="entry name" value="FtsX"/>
    <property type="match status" value="2"/>
</dbReference>
<dbReference type="STRING" id="333140.AWW68_10560"/>
<evidence type="ECO:0000256" key="5">
    <source>
        <dbReference type="ARBA" id="ARBA00023136"/>
    </source>
</evidence>
<gene>
    <name evidence="9" type="ORF">AWW68_10560</name>
</gene>
<evidence type="ECO:0008006" key="11">
    <source>
        <dbReference type="Google" id="ProtNLM"/>
    </source>
</evidence>
<dbReference type="PANTHER" id="PTHR30572:SF18">
    <property type="entry name" value="ABC-TYPE MACROLIDE FAMILY EXPORT SYSTEM PERMEASE COMPONENT 2"/>
    <property type="match status" value="1"/>
</dbReference>
<dbReference type="EMBL" id="LRPC01000023">
    <property type="protein sequence ID" value="KYG75240.1"/>
    <property type="molecule type" value="Genomic_DNA"/>
</dbReference>
<feature type="domain" description="MacB-like periplasmic core" evidence="8">
    <location>
        <begin position="164"/>
        <end position="348"/>
    </location>
</feature>
<dbReference type="Proteomes" id="UP000075606">
    <property type="component" value="Unassembled WGS sequence"/>
</dbReference>
<keyword evidence="4 6" id="KW-1133">Transmembrane helix</keyword>
<accession>A0A150X980</accession>
<name>A0A150X980_9BACT</name>
<feature type="transmembrane region" description="Helical" evidence="6">
    <location>
        <begin position="461"/>
        <end position="482"/>
    </location>
</feature>
<evidence type="ECO:0000256" key="4">
    <source>
        <dbReference type="ARBA" id="ARBA00022989"/>
    </source>
</evidence>
<dbReference type="RefSeq" id="WP_068221155.1">
    <property type="nucleotide sequence ID" value="NZ_CP139724.1"/>
</dbReference>